<reference evidence="7 8" key="1">
    <citation type="submission" date="2017-12" db="EMBL/GenBank/DDBJ databases">
        <authorList>
            <person name="Tomczak R."/>
            <person name="Garlena R.A."/>
            <person name="Russell D.A."/>
            <person name="Pope W.H."/>
            <person name="Jacobs-Sera D."/>
            <person name="Hatfull G.F."/>
        </authorList>
    </citation>
    <scope>NUCLEOTIDE SEQUENCE [LARGE SCALE GENOMIC DNA]</scope>
</reference>
<dbReference type="EC" id="1.5.1.3" evidence="2"/>
<comment type="pathway">
    <text evidence="1">Cofactor biosynthesis; tetrahydrofolate biosynthesis; 5,6,7,8-tetrahydrofolate from 7,8-dihydrofolate: step 1/1.</text>
</comment>
<evidence type="ECO:0000259" key="6">
    <source>
        <dbReference type="PROSITE" id="PS51330"/>
    </source>
</evidence>
<keyword evidence="5" id="KW-0560">Oxidoreductase</keyword>
<dbReference type="CDD" id="cd00209">
    <property type="entry name" value="DHFR"/>
    <property type="match status" value="1"/>
</dbReference>
<dbReference type="InterPro" id="IPR001796">
    <property type="entry name" value="DHFR_dom"/>
</dbReference>
<dbReference type="GO" id="GO:0046452">
    <property type="term" value="P:dihydrofolate metabolic process"/>
    <property type="evidence" value="ECO:0007669"/>
    <property type="project" value="TreeGrafter"/>
</dbReference>
<protein>
    <recommendedName>
        <fullName evidence="2">dihydrofolate reductase</fullName>
        <ecNumber evidence="2">1.5.1.3</ecNumber>
    </recommendedName>
</protein>
<evidence type="ECO:0000256" key="2">
    <source>
        <dbReference type="ARBA" id="ARBA00012856"/>
    </source>
</evidence>
<dbReference type="Gene3D" id="3.40.430.10">
    <property type="entry name" value="Dihydrofolate Reductase, subunit A"/>
    <property type="match status" value="1"/>
</dbReference>
<feature type="domain" description="DHFR" evidence="6">
    <location>
        <begin position="4"/>
        <end position="194"/>
    </location>
</feature>
<dbReference type="GO" id="GO:0006730">
    <property type="term" value="P:one-carbon metabolic process"/>
    <property type="evidence" value="ECO:0007669"/>
    <property type="project" value="UniProtKB-KW"/>
</dbReference>
<evidence type="ECO:0000256" key="5">
    <source>
        <dbReference type="ARBA" id="ARBA00023002"/>
    </source>
</evidence>
<sequence>MTTDAIAVWAEALEPGGTSSVMGADTPSGLPWPDQPKDMQHFRRLTAGRTLVMGRKTFDMLPMSMKTREHLRERPMIVLTRDTSRLHAVTAGLLIQGIGWVEDERTAGSLLRELAKPSTIWDHYAERPVAVIGGKGVIELFAPHLDRLEVTRVHGRYVGDVAAPSDSVFDCFTPAGSVQTDGLTFHTYHRRNRA</sequence>
<dbReference type="PROSITE" id="PS51330">
    <property type="entry name" value="DHFR_2"/>
    <property type="match status" value="1"/>
</dbReference>
<evidence type="ECO:0000313" key="8">
    <source>
        <dbReference type="Proteomes" id="UP000241261"/>
    </source>
</evidence>
<dbReference type="PANTHER" id="PTHR48069">
    <property type="entry name" value="DIHYDROFOLATE REDUCTASE"/>
    <property type="match status" value="1"/>
</dbReference>
<dbReference type="PRINTS" id="PR00070">
    <property type="entry name" value="DHFR"/>
</dbReference>
<dbReference type="InterPro" id="IPR024072">
    <property type="entry name" value="DHFR-like_dom_sf"/>
</dbReference>
<dbReference type="GO" id="GO:0046655">
    <property type="term" value="P:folic acid metabolic process"/>
    <property type="evidence" value="ECO:0007669"/>
    <property type="project" value="TreeGrafter"/>
</dbReference>
<gene>
    <name evidence="7" type="primary">55</name>
    <name evidence="7" type="ORF">PBI_DISMAS_55</name>
</gene>
<dbReference type="InterPro" id="IPR012259">
    <property type="entry name" value="DHFR"/>
</dbReference>
<organism evidence="7 8">
    <name type="scientific">Microbacterium phage Dismas</name>
    <dbReference type="NCBI Taxonomy" id="2065199"/>
    <lineage>
        <taxon>Viruses</taxon>
        <taxon>Duplodnaviria</taxon>
        <taxon>Heunggongvirae</taxon>
        <taxon>Uroviricota</taxon>
        <taxon>Caudoviricetes</taxon>
        <taxon>Dismasvirus</taxon>
        <taxon>Dismasvirus dismas</taxon>
    </lineage>
</organism>
<name>A0A2H5BFT3_9CAUD</name>
<dbReference type="Proteomes" id="UP000241261">
    <property type="component" value="Segment"/>
</dbReference>
<dbReference type="RefSeq" id="YP_009622116.1">
    <property type="nucleotide sequence ID" value="NC_042099.1"/>
</dbReference>
<proteinExistence type="predicted"/>
<dbReference type="SUPFAM" id="SSF53597">
    <property type="entry name" value="Dihydrofolate reductase-like"/>
    <property type="match status" value="1"/>
</dbReference>
<dbReference type="GeneID" id="40098853"/>
<dbReference type="OrthoDB" id="9577at10239"/>
<dbReference type="GO" id="GO:0046654">
    <property type="term" value="P:tetrahydrofolate biosynthetic process"/>
    <property type="evidence" value="ECO:0007669"/>
    <property type="project" value="InterPro"/>
</dbReference>
<keyword evidence="3" id="KW-0554">One-carbon metabolism</keyword>
<accession>A0A2H5BFT3</accession>
<dbReference type="GO" id="GO:0050661">
    <property type="term" value="F:NADP binding"/>
    <property type="evidence" value="ECO:0007669"/>
    <property type="project" value="InterPro"/>
</dbReference>
<dbReference type="GO" id="GO:0004146">
    <property type="term" value="F:dihydrofolate reductase activity"/>
    <property type="evidence" value="ECO:0007669"/>
    <property type="project" value="UniProtKB-EC"/>
</dbReference>
<dbReference type="EMBL" id="MG670586">
    <property type="protein sequence ID" value="AUG84852.1"/>
    <property type="molecule type" value="Genomic_DNA"/>
</dbReference>
<evidence type="ECO:0000256" key="3">
    <source>
        <dbReference type="ARBA" id="ARBA00022563"/>
    </source>
</evidence>
<evidence type="ECO:0000256" key="4">
    <source>
        <dbReference type="ARBA" id="ARBA00022857"/>
    </source>
</evidence>
<evidence type="ECO:0000313" key="7">
    <source>
        <dbReference type="EMBL" id="AUG84852.1"/>
    </source>
</evidence>
<dbReference type="KEGG" id="vg:40098853"/>
<dbReference type="PANTHER" id="PTHR48069:SF3">
    <property type="entry name" value="DIHYDROFOLATE REDUCTASE"/>
    <property type="match status" value="1"/>
</dbReference>
<keyword evidence="8" id="KW-1185">Reference proteome</keyword>
<keyword evidence="4" id="KW-0521">NADP</keyword>
<evidence type="ECO:0000256" key="1">
    <source>
        <dbReference type="ARBA" id="ARBA00004903"/>
    </source>
</evidence>
<dbReference type="Pfam" id="PF00186">
    <property type="entry name" value="DHFR_1"/>
    <property type="match status" value="1"/>
</dbReference>